<dbReference type="OMA" id="YVEHENP"/>
<sequence length="646" mass="73465">MVHNPQQSEICSHVGLNGNLWCRKCLLGGSELERAADGVMNNISRYVPTYYPGPPRTAGVTTQAIIRQIHTAGRGVANAVSALQTQSGIKDKLAEFWIQKLLEHAGQLRVIRLQNRHTRDQHLNIARNPDRAKIISEIEDEIEAEMVGWLMTQPPESYAALPVDSRQDKYVWHLCSSVWTPKQSEMFATRLQSSSIDGLSLPPIRAAYIVQYKNNLIGKHFKAIQQSGNPTAMEDHWGTWCPSVVSDHRQYGRADMKILIDNLLDVWSRIDPKRIFVKPKLHILSHILDDIRHHGPAGLYSTEIFECFNAIFRMCSVLSNHQAPSRDIAWACADMDRFKHQISGGWWQLPDGSHVQAGPKVRAYFNNTHLQRHLGYVEHENPPAGTIRRKKTVCEAVTWEQLTHGKERQCLASRFAKESSWFRVKSVTSQHGDLCHPGSWVFGDHTGVTVVGRIVDILQRADAGPSADRGKCFLLERFMLCNSRHPHYNMPELVQADEDDRYVVLNPPRHRAPCPSSREKRHTLEDEFIEHTDNKSYILNMHALHNAALIRQLLPRHLSVPKQYLTNCTEEHKIMAAKLRTVQEAARLKAVAARHDRATAKKAAKQGDGAELPAEQVMMGWGRRTGKCWCWEQWRIEALGVRAKWG</sequence>
<keyword evidence="2" id="KW-1185">Reference proteome</keyword>
<dbReference type="STRING" id="5627.A0A1C7M0S6"/>
<protein>
    <submittedName>
        <fullName evidence="1">Uncharacterized protein</fullName>
    </submittedName>
</protein>
<dbReference type="OrthoDB" id="2791548at2759"/>
<gene>
    <name evidence="1" type="ORF">A0H81_11403</name>
</gene>
<evidence type="ECO:0000313" key="1">
    <source>
        <dbReference type="EMBL" id="OBZ68724.1"/>
    </source>
</evidence>
<comment type="caution">
    <text evidence="1">The sequence shown here is derived from an EMBL/GenBank/DDBJ whole genome shotgun (WGS) entry which is preliminary data.</text>
</comment>
<organism evidence="1 2">
    <name type="scientific">Grifola frondosa</name>
    <name type="common">Maitake</name>
    <name type="synonym">Polyporus frondosus</name>
    <dbReference type="NCBI Taxonomy" id="5627"/>
    <lineage>
        <taxon>Eukaryota</taxon>
        <taxon>Fungi</taxon>
        <taxon>Dikarya</taxon>
        <taxon>Basidiomycota</taxon>
        <taxon>Agaricomycotina</taxon>
        <taxon>Agaricomycetes</taxon>
        <taxon>Polyporales</taxon>
        <taxon>Grifolaceae</taxon>
        <taxon>Grifola</taxon>
    </lineage>
</organism>
<dbReference type="Proteomes" id="UP000092993">
    <property type="component" value="Unassembled WGS sequence"/>
</dbReference>
<dbReference type="EMBL" id="LUGG01000019">
    <property type="protein sequence ID" value="OBZ68724.1"/>
    <property type="molecule type" value="Genomic_DNA"/>
</dbReference>
<reference evidence="1 2" key="1">
    <citation type="submission" date="2016-03" db="EMBL/GenBank/DDBJ databases">
        <title>Whole genome sequencing of Grifola frondosa 9006-11.</title>
        <authorList>
            <person name="Min B."/>
            <person name="Park H."/>
            <person name="Kim J.-G."/>
            <person name="Cho H."/>
            <person name="Oh Y.-L."/>
            <person name="Kong W.-S."/>
            <person name="Choi I.-G."/>
        </authorList>
    </citation>
    <scope>NUCLEOTIDE SEQUENCE [LARGE SCALE GENOMIC DNA]</scope>
    <source>
        <strain evidence="1 2">9006-11</strain>
    </source>
</reference>
<name>A0A1C7M0S6_GRIFR</name>
<dbReference type="AlphaFoldDB" id="A0A1C7M0S6"/>
<evidence type="ECO:0000313" key="2">
    <source>
        <dbReference type="Proteomes" id="UP000092993"/>
    </source>
</evidence>
<proteinExistence type="predicted"/>
<accession>A0A1C7M0S6</accession>